<organism evidence="3 4">
    <name type="scientific">Sphaerisporangium album</name>
    <dbReference type="NCBI Taxonomy" id="509200"/>
    <lineage>
        <taxon>Bacteria</taxon>
        <taxon>Bacillati</taxon>
        <taxon>Actinomycetota</taxon>
        <taxon>Actinomycetes</taxon>
        <taxon>Streptosporangiales</taxon>
        <taxon>Streptosporangiaceae</taxon>
        <taxon>Sphaerisporangium</taxon>
    </lineage>
</organism>
<keyword evidence="1" id="KW-0175">Coiled coil</keyword>
<protein>
    <submittedName>
        <fullName evidence="3">Uncharacterized protein</fullName>
    </submittedName>
</protein>
<dbReference type="Proteomes" id="UP000253094">
    <property type="component" value="Unassembled WGS sequence"/>
</dbReference>
<feature type="region of interest" description="Disordered" evidence="2">
    <location>
        <begin position="341"/>
        <end position="373"/>
    </location>
</feature>
<evidence type="ECO:0000313" key="4">
    <source>
        <dbReference type="Proteomes" id="UP000253094"/>
    </source>
</evidence>
<keyword evidence="4" id="KW-1185">Reference proteome</keyword>
<comment type="caution">
    <text evidence="3">The sequence shown here is derived from an EMBL/GenBank/DDBJ whole genome shotgun (WGS) entry which is preliminary data.</text>
</comment>
<sequence length="686" mass="73524">MPSNPTRLYQAVLRDKAAPISLRLRRTLGQWLVGKGLPFPDAGKPLQAFDVDGTRVRVERRGDCGRYVVEESLEGALLRTRVTYHEPIPGLAGWVVVTVEEDGAGGDGHAPGFVPAYLRSERISDGTVHLTDAPDVLDEYDVGRLIDTLCQRERRVPVVVMSVDPQDPAAVTARADYLAAATAGAGVVVRFADGGAQRRFNEALGPDLEVFGGGLRTYVAPFDPKTESYPFRHLPMGGGTLRSQGDRALNVVAGGVIGQTARRTLPDDVQRAYRIVSRILAGKAEPSDIHDAVAPRLIVNQDQKEELRRRLMALTVRPAPVAAPGPAPVHSLATVDAVAPVSSPAGVDSPASADETVGPEPEQSRAQQPVDRRPEPVFDVGALAQTVAAAVVKELHGELEAALDLAAQAGGNGSESGHLLRQMRTLGAHVDGLREVVLDRQRSEELHAQAAGEALLAEAEGESDRLAAEMERLRAEQEILQNEYAEAVANTRKLGKRVRWLEKRLAESGQPAYGVSAEEPDFEPTSLMDGLNMARETLGHVVIGDTDTAATKLDLAYPTLSRVWAAKTWDALRALDAFAKARSSGEFAGGFLQWCMSAADLTIPAGTVAMSESKTVNTNGKYSTSRTFAVPEEVHPSGRVLMEAHIKLRKGGVPAPRIHFHDDSGGATGKIWVGHVGDHLPNTLTN</sequence>
<dbReference type="EMBL" id="QOIL01000002">
    <property type="protein sequence ID" value="RCG32716.1"/>
    <property type="molecule type" value="Genomic_DNA"/>
</dbReference>
<gene>
    <name evidence="3" type="ORF">DQ384_04350</name>
</gene>
<evidence type="ECO:0000256" key="2">
    <source>
        <dbReference type="SAM" id="MobiDB-lite"/>
    </source>
</evidence>
<feature type="coiled-coil region" evidence="1">
    <location>
        <begin position="456"/>
        <end position="490"/>
    </location>
</feature>
<evidence type="ECO:0000256" key="1">
    <source>
        <dbReference type="SAM" id="Coils"/>
    </source>
</evidence>
<reference evidence="3 4" key="1">
    <citation type="submission" date="2018-06" db="EMBL/GenBank/DDBJ databases">
        <title>Sphaerisporangium craniellae sp. nov., isolated from a marine sponge in the South China Sea.</title>
        <authorList>
            <person name="Li L."/>
        </authorList>
    </citation>
    <scope>NUCLEOTIDE SEQUENCE [LARGE SCALE GENOMIC DNA]</scope>
    <source>
        <strain evidence="3 4">CCTCC AA 208026</strain>
    </source>
</reference>
<dbReference type="AlphaFoldDB" id="A0A367FQP4"/>
<accession>A0A367FQP4</accession>
<evidence type="ECO:0000313" key="3">
    <source>
        <dbReference type="EMBL" id="RCG32716.1"/>
    </source>
</evidence>
<proteinExistence type="predicted"/>
<name>A0A367FQP4_9ACTN</name>